<comment type="caution">
    <text evidence="1">The sequence shown here is derived from an EMBL/GenBank/DDBJ whole genome shotgun (WGS) entry which is preliminary data.</text>
</comment>
<dbReference type="EMBL" id="SWND01000001">
    <property type="protein sequence ID" value="NFF00707.1"/>
    <property type="molecule type" value="Genomic_DNA"/>
</dbReference>
<dbReference type="Proteomes" id="UP000482543">
    <property type="component" value="Unassembled WGS sequence"/>
</dbReference>
<sequence length="46" mass="5835">MILIIFAIIKLVEFLHRLYFYNKLKRLRYNKYIKFIISYFFESIVI</sequence>
<dbReference type="EMBL" id="SWRJ01000001">
    <property type="protein sequence ID" value="NFI19979.1"/>
    <property type="molecule type" value="Genomic_DNA"/>
</dbReference>
<dbReference type="Proteomes" id="UP000472521">
    <property type="component" value="Unassembled WGS sequence"/>
</dbReference>
<proteinExistence type="predicted"/>
<organism evidence="1 3">
    <name type="scientific">Clostridium botulinum</name>
    <dbReference type="NCBI Taxonomy" id="1491"/>
    <lineage>
        <taxon>Bacteria</taxon>
        <taxon>Bacillati</taxon>
        <taxon>Bacillota</taxon>
        <taxon>Clostridia</taxon>
        <taxon>Eubacteriales</taxon>
        <taxon>Clostridiaceae</taxon>
        <taxon>Clostridium</taxon>
    </lineage>
</organism>
<evidence type="ECO:0000313" key="4">
    <source>
        <dbReference type="Proteomes" id="UP000482543"/>
    </source>
</evidence>
<gene>
    <name evidence="2" type="ORF">FC964_00960</name>
    <name evidence="1" type="ORF">FCV25_02800</name>
</gene>
<evidence type="ECO:0000313" key="1">
    <source>
        <dbReference type="EMBL" id="NFF00707.1"/>
    </source>
</evidence>
<evidence type="ECO:0000313" key="2">
    <source>
        <dbReference type="EMBL" id="NFI19979.1"/>
    </source>
</evidence>
<protein>
    <submittedName>
        <fullName evidence="1">Uncharacterized protein</fullName>
    </submittedName>
</protein>
<dbReference type="AlphaFoldDB" id="A0A4Q1H2P3"/>
<accession>A0A4Q1H2P3</accession>
<reference evidence="3 4" key="1">
    <citation type="submission" date="2019-04" db="EMBL/GenBank/DDBJ databases">
        <title>Genome sequencing of Clostridium botulinum Groups I-IV and Clostridium butyricum.</title>
        <authorList>
            <person name="Brunt J."/>
            <person name="Van Vliet A.H.M."/>
            <person name="Stringer S.C."/>
            <person name="Carter A.T."/>
            <person name="Peck M.W."/>
        </authorList>
    </citation>
    <scope>NUCLEOTIDE SEQUENCE [LARGE SCALE GENOMIC DNA]</scope>
    <source>
        <strain evidence="2 4">IFR 15/034</strain>
        <strain evidence="1 3">IFR 18/054</strain>
    </source>
</reference>
<evidence type="ECO:0000313" key="3">
    <source>
        <dbReference type="Proteomes" id="UP000472521"/>
    </source>
</evidence>
<name>A0A4Q1H2P3_CLOBO</name>